<name>A0ABR1YQ85_9PEZI</name>
<feature type="region of interest" description="Disordered" evidence="1">
    <location>
        <begin position="602"/>
        <end position="633"/>
    </location>
</feature>
<feature type="region of interest" description="Disordered" evidence="1">
    <location>
        <begin position="1021"/>
        <end position="1081"/>
    </location>
</feature>
<organism evidence="2 3">
    <name type="scientific">Phyllosticta capitalensis</name>
    <dbReference type="NCBI Taxonomy" id="121624"/>
    <lineage>
        <taxon>Eukaryota</taxon>
        <taxon>Fungi</taxon>
        <taxon>Dikarya</taxon>
        <taxon>Ascomycota</taxon>
        <taxon>Pezizomycotina</taxon>
        <taxon>Dothideomycetes</taxon>
        <taxon>Dothideomycetes incertae sedis</taxon>
        <taxon>Botryosphaeriales</taxon>
        <taxon>Phyllostictaceae</taxon>
        <taxon>Phyllosticta</taxon>
    </lineage>
</organism>
<evidence type="ECO:0000313" key="2">
    <source>
        <dbReference type="EMBL" id="KAK8235479.1"/>
    </source>
</evidence>
<feature type="compositionally biased region" description="Polar residues" evidence="1">
    <location>
        <begin position="832"/>
        <end position="844"/>
    </location>
</feature>
<proteinExistence type="predicted"/>
<evidence type="ECO:0000256" key="1">
    <source>
        <dbReference type="SAM" id="MobiDB-lite"/>
    </source>
</evidence>
<feature type="region of interest" description="Disordered" evidence="1">
    <location>
        <begin position="522"/>
        <end position="545"/>
    </location>
</feature>
<accession>A0ABR1YQ85</accession>
<feature type="compositionally biased region" description="Pro residues" evidence="1">
    <location>
        <begin position="862"/>
        <end position="872"/>
    </location>
</feature>
<feature type="region of interest" description="Disordered" evidence="1">
    <location>
        <begin position="829"/>
        <end position="899"/>
    </location>
</feature>
<sequence>MAGIRTYDEIPEHTFSPRDPSHRVYGRSIYRGLARQLLGDPGNFNDIIGEVLHHFLRVFFNPQHPLHGQYRLFDEKNFYYNLSRPDLSDSRDTLLKALKIISNALRIEIILHENDSKKYLNTKIGSTFENHAQCRLFIRRREMHYVAFSMIPEDSGQDIINYMRLQNTIGEGWILNIKRIKWWWNPESDSTNFECANEFVSEANFDSTPPLRTSLPDASGKCGYPAVFSNFVVSVKTPIEIKPAMDLLLNILPLSPEQGIPVNVDLSKADRKTHATKGRLLPYVGIDAEFKLVSHDKTISEKDLQNMANDDGSEAENLCTVLTIAVDRHVTFHFYIFHMLEEGYMDTVSELEYLWRKVIFNEEILKIWFNFQSDITVLDNTIAHLYQGTAREPYYLTPGPGRQMMKIEPRWRLTRPQFRGQRPGEFIFSNVDTCCPFHKPREKGTGRDIACPCRTRNLDLETIIAHVRRQVGLYEISEETVRSWTKERRGFGYVKLLQQFLGNDWMFPILNYLKDAPNRWAERNTQPEDNDEDGEYGGGGGGKPNKAGFFRSFGPSMESDSDKLGYNIGDVGGIALIFRFLTTTEDRKLLFARLRNISDNEQKHTKNIKPQQTPFDKSTRGALDQGTPLITDNPRSWTVDTSRMWDDTKDAPWIEQSTYFANCNHSYAAHENLIKTVLSIKRDESMLSPQEIREKAKHRLYDPCRFELPPMMARVPKIPDKFKPPVIQGMEMHCEDIYRKIFNFQTFGRMSNLILPPDILPYDLRSTGSAGTSKGENFMDDEMTRAVRAVRNQEGWERSTETPMTIREYLPIAIDRAVSRAKAEVDEVTAESAAQAQNNPSSTMGAKDQDQEMDIDTTGWGNPPPTKNIPPEIPEEEMKDAEPPHSDPEDGDADHSYTEEQELLDAWPYENPQDGQDRKNLPLKAIDHLAMLKKKLAGLRWSYRVKPDDVFDEGFDDWGQKYAERVSEAPPFEQDHDFSASNATRIAKIQECFDEVNARINGFKNDLEFWDADGRKEADEALKNPTIFGHESSTQNGRPLNAGPSQIHRAEKKRATESSAAPLRRSKRIRKEPDRFANSSQ</sequence>
<evidence type="ECO:0000313" key="3">
    <source>
        <dbReference type="Proteomes" id="UP001492380"/>
    </source>
</evidence>
<keyword evidence="3" id="KW-1185">Reference proteome</keyword>
<dbReference type="EMBL" id="JBBWRZ010000005">
    <property type="protein sequence ID" value="KAK8235479.1"/>
    <property type="molecule type" value="Genomic_DNA"/>
</dbReference>
<feature type="compositionally biased region" description="Basic and acidic residues" evidence="1">
    <location>
        <begin position="880"/>
        <end position="898"/>
    </location>
</feature>
<dbReference type="Proteomes" id="UP001492380">
    <property type="component" value="Unassembled WGS sequence"/>
</dbReference>
<comment type="caution">
    <text evidence="2">The sequence shown here is derived from an EMBL/GenBank/DDBJ whole genome shotgun (WGS) entry which is preliminary data.</text>
</comment>
<protein>
    <submittedName>
        <fullName evidence="2">Uncharacterized protein</fullName>
    </submittedName>
</protein>
<gene>
    <name evidence="2" type="ORF">HDK90DRAFT_552066</name>
</gene>
<reference evidence="2 3" key="1">
    <citation type="submission" date="2024-04" db="EMBL/GenBank/DDBJ databases">
        <title>Phyllosticta paracitricarpa is synonymous to the EU quarantine fungus P. citricarpa based on phylogenomic analyses.</title>
        <authorList>
            <consortium name="Lawrence Berkeley National Laboratory"/>
            <person name="Van Ingen-Buijs V.A."/>
            <person name="Van Westerhoven A.C."/>
            <person name="Haridas S."/>
            <person name="Skiadas P."/>
            <person name="Martin F."/>
            <person name="Groenewald J.Z."/>
            <person name="Crous P.W."/>
            <person name="Seidl M.F."/>
        </authorList>
    </citation>
    <scope>NUCLEOTIDE SEQUENCE [LARGE SCALE GENOMIC DNA]</scope>
    <source>
        <strain evidence="2 3">CBS 123374</strain>
    </source>
</reference>